<evidence type="ECO:0000256" key="6">
    <source>
        <dbReference type="SAM" id="Phobius"/>
    </source>
</evidence>
<evidence type="ECO:0000259" key="7">
    <source>
        <dbReference type="PROSITE" id="PS50262"/>
    </source>
</evidence>
<evidence type="ECO:0000256" key="1">
    <source>
        <dbReference type="ARBA" id="ARBA00004141"/>
    </source>
</evidence>
<organism evidence="8 9">
    <name type="scientific">Pelobates cultripes</name>
    <name type="common">Western spadefoot toad</name>
    <dbReference type="NCBI Taxonomy" id="61616"/>
    <lineage>
        <taxon>Eukaryota</taxon>
        <taxon>Metazoa</taxon>
        <taxon>Chordata</taxon>
        <taxon>Craniata</taxon>
        <taxon>Vertebrata</taxon>
        <taxon>Euteleostomi</taxon>
        <taxon>Amphibia</taxon>
        <taxon>Batrachia</taxon>
        <taxon>Anura</taxon>
        <taxon>Pelobatoidea</taxon>
        <taxon>Pelobatidae</taxon>
        <taxon>Pelobates</taxon>
    </lineage>
</organism>
<evidence type="ECO:0000256" key="2">
    <source>
        <dbReference type="ARBA" id="ARBA00022692"/>
    </source>
</evidence>
<evidence type="ECO:0000313" key="8">
    <source>
        <dbReference type="EMBL" id="CAH2225882.1"/>
    </source>
</evidence>
<evidence type="ECO:0000256" key="3">
    <source>
        <dbReference type="ARBA" id="ARBA00022989"/>
    </source>
</evidence>
<feature type="domain" description="G-protein coupled receptors family 1 profile" evidence="7">
    <location>
        <begin position="39"/>
        <end position="96"/>
    </location>
</feature>
<keyword evidence="9" id="KW-1185">Reference proteome</keyword>
<keyword evidence="5" id="KW-0807">Transducer</keyword>
<dbReference type="PANTHER" id="PTHR26451">
    <property type="entry name" value="G_PROTEIN_RECEP_F1_2 DOMAIN-CONTAINING PROTEIN"/>
    <property type="match status" value="1"/>
</dbReference>
<evidence type="ECO:0000313" key="9">
    <source>
        <dbReference type="Proteomes" id="UP001295444"/>
    </source>
</evidence>
<dbReference type="InterPro" id="IPR052921">
    <property type="entry name" value="GPCR1_Superfamily_Member"/>
</dbReference>
<dbReference type="Pfam" id="PF13853">
    <property type="entry name" value="7tm_4"/>
    <property type="match status" value="1"/>
</dbReference>
<dbReference type="InterPro" id="IPR000725">
    <property type="entry name" value="Olfact_rcpt"/>
</dbReference>
<dbReference type="SUPFAM" id="SSF81321">
    <property type="entry name" value="Family A G protein-coupled receptor-like"/>
    <property type="match status" value="1"/>
</dbReference>
<dbReference type="AlphaFoldDB" id="A0AAD1VS96"/>
<feature type="non-terminal residue" evidence="8">
    <location>
        <position position="1"/>
    </location>
</feature>
<keyword evidence="3 6" id="KW-1133">Transmembrane helix</keyword>
<keyword evidence="8" id="KW-0675">Receptor</keyword>
<proteinExistence type="predicted"/>
<dbReference type="GO" id="GO:0005549">
    <property type="term" value="F:odorant binding"/>
    <property type="evidence" value="ECO:0007669"/>
    <property type="project" value="TreeGrafter"/>
</dbReference>
<feature type="non-terminal residue" evidence="8">
    <location>
        <position position="96"/>
    </location>
</feature>
<feature type="transmembrane region" description="Helical" evidence="6">
    <location>
        <begin position="22"/>
        <end position="46"/>
    </location>
</feature>
<dbReference type="GO" id="GO:0007186">
    <property type="term" value="P:G protein-coupled receptor signaling pathway"/>
    <property type="evidence" value="ECO:0007669"/>
    <property type="project" value="InterPro"/>
</dbReference>
<dbReference type="Gene3D" id="1.20.1070.10">
    <property type="entry name" value="Rhodopsin 7-helix transmembrane proteins"/>
    <property type="match status" value="1"/>
</dbReference>
<dbReference type="GO" id="GO:0004984">
    <property type="term" value="F:olfactory receptor activity"/>
    <property type="evidence" value="ECO:0007669"/>
    <property type="project" value="InterPro"/>
</dbReference>
<keyword evidence="2 6" id="KW-0812">Transmembrane</keyword>
<dbReference type="PROSITE" id="PS50262">
    <property type="entry name" value="G_PROTEIN_RECEP_F1_2"/>
    <property type="match status" value="1"/>
</dbReference>
<protein>
    <submittedName>
        <fullName evidence="8">Olfactory receptor 52D1-like</fullName>
    </submittedName>
</protein>
<dbReference type="Proteomes" id="UP001295444">
    <property type="component" value="Chromosome 01"/>
</dbReference>
<evidence type="ECO:0000256" key="5">
    <source>
        <dbReference type="ARBA" id="ARBA00023224"/>
    </source>
</evidence>
<dbReference type="PANTHER" id="PTHR26451:SF860">
    <property type="entry name" value="ODORANT RECEPTOR-RELATED"/>
    <property type="match status" value="1"/>
</dbReference>
<name>A0AAD1VS96_PELCU</name>
<accession>A0AAD1VS96</accession>
<dbReference type="InterPro" id="IPR017452">
    <property type="entry name" value="GPCR_Rhodpsn_7TM"/>
</dbReference>
<evidence type="ECO:0000256" key="4">
    <source>
        <dbReference type="ARBA" id="ARBA00023136"/>
    </source>
</evidence>
<dbReference type="EMBL" id="OW240912">
    <property type="protein sequence ID" value="CAH2225882.1"/>
    <property type="molecule type" value="Genomic_DNA"/>
</dbReference>
<dbReference type="GO" id="GO:0016020">
    <property type="term" value="C:membrane"/>
    <property type="evidence" value="ECO:0007669"/>
    <property type="project" value="UniProtKB-SubCell"/>
</dbReference>
<gene>
    <name evidence="8" type="ORF">PECUL_23A045863</name>
</gene>
<reference evidence="8" key="1">
    <citation type="submission" date="2022-03" db="EMBL/GenBank/DDBJ databases">
        <authorList>
            <person name="Alioto T."/>
            <person name="Alioto T."/>
            <person name="Gomez Garrido J."/>
        </authorList>
    </citation>
    <scope>NUCLEOTIDE SEQUENCE</scope>
</reference>
<feature type="transmembrane region" description="Helical" evidence="6">
    <location>
        <begin position="58"/>
        <end position="76"/>
    </location>
</feature>
<comment type="subcellular location">
    <subcellularLocation>
        <location evidence="1">Membrane</location>
        <topology evidence="1">Multi-pass membrane protein</topology>
    </subcellularLocation>
</comment>
<sequence length="96" mass="10823">KHYTCQPICSDAQLWRNDGDEIYIYVVIALIGFIMIILSNGVVIYVIMIHKSLQEPMYIFISALCVNGLYGSISFFPSLLVNLLAKTQAISYINCL</sequence>
<keyword evidence="4 6" id="KW-0472">Membrane</keyword>